<dbReference type="EMBL" id="CM000880">
    <property type="protein sequence ID" value="PNT77011.1"/>
    <property type="molecule type" value="Genomic_DNA"/>
</dbReference>
<sequence length="119" mass="14226">MADDIWYYHEFLASTSRGPILRTNVKCLGELLVSSPSFRKQKEIRWPTTDHVWYYHEFLASHFTRHYPKGYCEMFGGTLGVTKLSQTKEIHWPATDHFWYYHEFLCKHFTYEALSQGLL</sequence>
<dbReference type="Proteomes" id="UP000008810">
    <property type="component" value="Chromosome 1"/>
</dbReference>
<evidence type="ECO:0000313" key="1">
    <source>
        <dbReference type="EMBL" id="PNT77011.1"/>
    </source>
</evidence>
<proteinExistence type="predicted"/>
<gene>
    <name evidence="1" type="ORF">BRADI_1g56820v3</name>
</gene>
<name>A0A2K2DRU8_BRADI</name>
<dbReference type="InParanoid" id="A0A2K2DRU8"/>
<reference evidence="1 2" key="1">
    <citation type="journal article" date="2010" name="Nature">
        <title>Genome sequencing and analysis of the model grass Brachypodium distachyon.</title>
        <authorList>
            <consortium name="International Brachypodium Initiative"/>
        </authorList>
    </citation>
    <scope>NUCLEOTIDE SEQUENCE [LARGE SCALE GENOMIC DNA]</scope>
    <source>
        <strain evidence="1 2">Bd21</strain>
    </source>
</reference>
<dbReference type="EnsemblPlants" id="PNT77011">
    <property type="protein sequence ID" value="PNT77011"/>
    <property type="gene ID" value="BRADI_1g56820v3"/>
</dbReference>
<organism evidence="1">
    <name type="scientific">Brachypodium distachyon</name>
    <name type="common">Purple false brome</name>
    <name type="synonym">Trachynia distachya</name>
    <dbReference type="NCBI Taxonomy" id="15368"/>
    <lineage>
        <taxon>Eukaryota</taxon>
        <taxon>Viridiplantae</taxon>
        <taxon>Streptophyta</taxon>
        <taxon>Embryophyta</taxon>
        <taxon>Tracheophyta</taxon>
        <taxon>Spermatophyta</taxon>
        <taxon>Magnoliopsida</taxon>
        <taxon>Liliopsida</taxon>
        <taxon>Poales</taxon>
        <taxon>Poaceae</taxon>
        <taxon>BOP clade</taxon>
        <taxon>Pooideae</taxon>
        <taxon>Stipodae</taxon>
        <taxon>Brachypodieae</taxon>
        <taxon>Brachypodium</taxon>
    </lineage>
</organism>
<reference evidence="2" key="3">
    <citation type="submission" date="2018-08" db="UniProtKB">
        <authorList>
            <consortium name="EnsemblPlants"/>
        </authorList>
    </citation>
    <scope>IDENTIFICATION</scope>
    <source>
        <strain evidence="2">cv. Bd21</strain>
    </source>
</reference>
<evidence type="ECO:0000313" key="2">
    <source>
        <dbReference type="EnsemblPlants" id="PNT77011"/>
    </source>
</evidence>
<dbReference type="AlphaFoldDB" id="A0A2K2DRU8"/>
<evidence type="ECO:0000313" key="3">
    <source>
        <dbReference type="Proteomes" id="UP000008810"/>
    </source>
</evidence>
<protein>
    <submittedName>
        <fullName evidence="1 2">Uncharacterized protein</fullName>
    </submittedName>
</protein>
<keyword evidence="3" id="KW-1185">Reference proteome</keyword>
<accession>A0A2K2DRU8</accession>
<reference evidence="1" key="2">
    <citation type="submission" date="2017-06" db="EMBL/GenBank/DDBJ databases">
        <title>WGS assembly of Brachypodium distachyon.</title>
        <authorList>
            <consortium name="The International Brachypodium Initiative"/>
            <person name="Lucas S."/>
            <person name="Harmon-Smith M."/>
            <person name="Lail K."/>
            <person name="Tice H."/>
            <person name="Grimwood J."/>
            <person name="Bruce D."/>
            <person name="Barry K."/>
            <person name="Shu S."/>
            <person name="Lindquist E."/>
            <person name="Wang M."/>
            <person name="Pitluck S."/>
            <person name="Vogel J.P."/>
            <person name="Garvin D.F."/>
            <person name="Mockler T.C."/>
            <person name="Schmutz J."/>
            <person name="Rokhsar D."/>
            <person name="Bevan M.W."/>
        </authorList>
    </citation>
    <scope>NUCLEOTIDE SEQUENCE</scope>
    <source>
        <strain evidence="1">Bd21</strain>
    </source>
</reference>
<dbReference type="Gramene" id="PNT77011">
    <property type="protein sequence ID" value="PNT77011"/>
    <property type="gene ID" value="BRADI_1g56820v3"/>
</dbReference>